<dbReference type="SMART" id="SM00842">
    <property type="entry name" value="FtsA"/>
    <property type="match status" value="1"/>
</dbReference>
<dbReference type="PANTHER" id="PTHR32432:SF4">
    <property type="entry name" value="CELL DIVISION PROTEIN FTSA"/>
    <property type="match status" value="1"/>
</dbReference>
<dbReference type="RefSeq" id="WP_005918949.1">
    <property type="nucleotide sequence ID" value="NZ_ATKF01000103.1"/>
</dbReference>
<comment type="similarity">
    <text evidence="5">Belongs to the FtsA/MreB family.</text>
</comment>
<evidence type="ECO:0000256" key="1">
    <source>
        <dbReference type="ARBA" id="ARBA00022475"/>
    </source>
</evidence>
<dbReference type="SUPFAM" id="SSF53067">
    <property type="entry name" value="Actin-like ATPase domain"/>
    <property type="match status" value="2"/>
</dbReference>
<evidence type="ECO:0000256" key="6">
    <source>
        <dbReference type="SAM" id="Coils"/>
    </source>
</evidence>
<protein>
    <recommendedName>
        <fullName evidence="5">Cell division protein FtsA</fullName>
    </recommendedName>
</protein>
<dbReference type="InterPro" id="IPR043129">
    <property type="entry name" value="ATPase_NBD"/>
</dbReference>
<dbReference type="NCBIfam" id="TIGR01174">
    <property type="entry name" value="ftsA"/>
    <property type="match status" value="1"/>
</dbReference>
<dbReference type="InterPro" id="IPR050696">
    <property type="entry name" value="FtsA/MreB"/>
</dbReference>
<dbReference type="OrthoDB" id="9768127at2"/>
<feature type="domain" description="SHS2" evidence="7">
    <location>
        <begin position="8"/>
        <end position="197"/>
    </location>
</feature>
<dbReference type="Pfam" id="PF14450">
    <property type="entry name" value="FtsA"/>
    <property type="match status" value="1"/>
</dbReference>
<dbReference type="GO" id="GO:0009898">
    <property type="term" value="C:cytoplasmic side of plasma membrane"/>
    <property type="evidence" value="ECO:0007669"/>
    <property type="project" value="UniProtKB-UniRule"/>
</dbReference>
<dbReference type="Gene3D" id="3.30.1490.300">
    <property type="match status" value="1"/>
</dbReference>
<proteinExistence type="inferred from homology"/>
<evidence type="ECO:0000313" key="9">
    <source>
        <dbReference type="Proteomes" id="UP000063275"/>
    </source>
</evidence>
<evidence type="ECO:0000259" key="7">
    <source>
        <dbReference type="SMART" id="SM00842"/>
    </source>
</evidence>
<dbReference type="Gene3D" id="3.30.420.40">
    <property type="match status" value="2"/>
</dbReference>
<comment type="subcellular location">
    <subcellularLocation>
        <location evidence="5">Cell membrane</location>
        <topology evidence="5">Peripheral membrane protein</topology>
        <orientation evidence="5">Cytoplasmic side</orientation>
    </subcellularLocation>
    <text evidence="5">Localizes to the Z ring in an FtsZ-dependent manner. Targeted to the membrane through a conserved C-terminal amphipathic helix.</text>
</comment>
<feature type="coiled-coil region" evidence="6">
    <location>
        <begin position="367"/>
        <end position="410"/>
    </location>
</feature>
<dbReference type="EMBL" id="CP013331">
    <property type="protein sequence ID" value="ALQ39807.1"/>
    <property type="molecule type" value="Genomic_DNA"/>
</dbReference>
<dbReference type="HAMAP" id="MF_02033">
    <property type="entry name" value="FtsA"/>
    <property type="match status" value="1"/>
</dbReference>
<accession>A0A0S2ZLZ7</accession>
<sequence>MKDDIIRKVALDIGNNRIKLLVGEMSSDFQRMAVTKYINVKSKGIKRSVIENSEQLAEAIGEAIRRAESLEEPITKVSLALGGPRISSVTTSVNLSFPEKEIEKTDMDDLLKEAKNQIFSGKEGEYRILYKEIYNKKIDRTRIAKNPVGMVCKELQADVHLVYVEESYVKKFTDIINKVGLDVDRIYLNPYTSAKGTLDGEAWKLGVIYVDIGYASTSVTIVKKEKVLYARVIPLGETHYITDLMSRFNINESDSAEIIKKLKNKEFEADATIRCGTKKILLKDVKDIISARTEDIVQYIKDTIEISSFNEIFQKGIVLSGGTIEIEGVYEQIANSFNYKVRRIEPIPLKGLSNPSYSDAVVIGIFLEDMEKEYQNYIESIRENEIELEKERQEEDLTSLNNKINNKQNIEKMDRKEEIDDFLNEIEKEEPKKEAGKIQRMFKWVKELF</sequence>
<dbReference type="KEGG" id="fhw:RN87_04525"/>
<dbReference type="Pfam" id="PF02491">
    <property type="entry name" value="SHS2_FTSA"/>
    <property type="match status" value="1"/>
</dbReference>
<organism evidence="8">
    <name type="scientific">Fusobacterium hwasookii ChDC F174</name>
    <dbReference type="NCBI Taxonomy" id="1307442"/>
    <lineage>
        <taxon>Bacteria</taxon>
        <taxon>Fusobacteriati</taxon>
        <taxon>Fusobacteriota</taxon>
        <taxon>Fusobacteriia</taxon>
        <taxon>Fusobacteriales</taxon>
        <taxon>Fusobacteriaceae</taxon>
        <taxon>Fusobacterium</taxon>
    </lineage>
</organism>
<gene>
    <name evidence="5" type="primary">ftsA</name>
    <name evidence="8" type="ORF">RN87_04525</name>
</gene>
<evidence type="ECO:0000256" key="2">
    <source>
        <dbReference type="ARBA" id="ARBA00022618"/>
    </source>
</evidence>
<dbReference type="InterPro" id="IPR020823">
    <property type="entry name" value="Cell_div_FtsA"/>
</dbReference>
<evidence type="ECO:0000313" key="8">
    <source>
        <dbReference type="EMBL" id="ALQ39807.1"/>
    </source>
</evidence>
<keyword evidence="6" id="KW-0175">Coiled coil</keyword>
<keyword evidence="1 5" id="KW-1003">Cell membrane</keyword>
<evidence type="ECO:0000256" key="4">
    <source>
        <dbReference type="ARBA" id="ARBA00023306"/>
    </source>
</evidence>
<keyword evidence="2 5" id="KW-0132">Cell division</keyword>
<dbReference type="PANTHER" id="PTHR32432">
    <property type="entry name" value="CELL DIVISION PROTEIN FTSA-RELATED"/>
    <property type="match status" value="1"/>
</dbReference>
<dbReference type="GO" id="GO:0043093">
    <property type="term" value="P:FtsZ-dependent cytokinesis"/>
    <property type="evidence" value="ECO:0007669"/>
    <property type="project" value="UniProtKB-UniRule"/>
</dbReference>
<keyword evidence="4 5" id="KW-0131">Cell cycle</keyword>
<dbReference type="InterPro" id="IPR003494">
    <property type="entry name" value="SHS2_FtsA"/>
</dbReference>
<dbReference type="AlphaFoldDB" id="A0A0S2ZLZ7"/>
<name>A0A0S2ZLZ7_9FUSO</name>
<dbReference type="Proteomes" id="UP000063275">
    <property type="component" value="Chromosome"/>
</dbReference>
<dbReference type="GO" id="GO:0032153">
    <property type="term" value="C:cell division site"/>
    <property type="evidence" value="ECO:0007669"/>
    <property type="project" value="UniProtKB-UniRule"/>
</dbReference>
<evidence type="ECO:0000256" key="3">
    <source>
        <dbReference type="ARBA" id="ARBA00023136"/>
    </source>
</evidence>
<comment type="subunit">
    <text evidence="5">Self-interacts. Interacts with FtsZ.</text>
</comment>
<reference evidence="8 9" key="1">
    <citation type="submission" date="2015-11" db="EMBL/GenBank/DDBJ databases">
        <authorList>
            <person name="Zhang Y."/>
            <person name="Guo Z."/>
        </authorList>
    </citation>
    <scope>NUCLEOTIDE SEQUENCE [LARGE SCALE GENOMIC DNA]</scope>
    <source>
        <strain evidence="8 9">ChDC F174</strain>
    </source>
</reference>
<comment type="function">
    <text evidence="5">Cell division protein that is involved in the assembly of the Z ring. May serve as a membrane anchor for the Z ring.</text>
</comment>
<evidence type="ECO:0000256" key="5">
    <source>
        <dbReference type="HAMAP-Rule" id="MF_02033"/>
    </source>
</evidence>
<keyword evidence="3 5" id="KW-0472">Membrane</keyword>